<evidence type="ECO:0000256" key="1">
    <source>
        <dbReference type="SAM" id="MobiDB-lite"/>
    </source>
</evidence>
<dbReference type="InterPro" id="IPR010781">
    <property type="entry name" value="DUF1376"/>
</dbReference>
<dbReference type="HOGENOM" id="CLU_780018_0_0_5"/>
<evidence type="ECO:0008006" key="5">
    <source>
        <dbReference type="Google" id="ProtNLM"/>
    </source>
</evidence>
<dbReference type="eggNOG" id="COG3756">
    <property type="taxonomic scope" value="Bacteria"/>
</dbReference>
<evidence type="ECO:0000313" key="3">
    <source>
        <dbReference type="EMBL" id="KEC54804.1"/>
    </source>
</evidence>
<organism evidence="2">
    <name type="scientific">Bartonella rochalimae ATCC BAA-1498</name>
    <dbReference type="NCBI Taxonomy" id="685782"/>
    <lineage>
        <taxon>Bacteria</taxon>
        <taxon>Pseudomonadati</taxon>
        <taxon>Pseudomonadota</taxon>
        <taxon>Alphaproteobacteria</taxon>
        <taxon>Hyphomicrobiales</taxon>
        <taxon>Bartonellaceae</taxon>
        <taxon>Bartonella</taxon>
    </lineage>
</organism>
<sequence length="331" mass="37480">MKQVLHSEAPHYESSILPYVCWYQNDFLGGVRGMRAHEIGIYTILLNEMYARGRPLNLSIERLARLCGCDKRTFESVLEMLITEGKILQLASGLWNTRCEIVFHERAKLLEQKSSAGRSSAKKRKKINEQFQHLLNASPLDVERNSEAQKTEEKETPTGVSQKKPSAVVSSASFCDSPSPQKDIKGCQLSPDQKTEEKESPNGVSQKKPSAVVSSASFCDSLSPKKDVKGCRLPPEWRADIAAAISEGLNEEQALWQEKKFRDYWQAKSGKDAKKVDWTATWRNWYRREIERLQENDKRLAALSSIALSAHFASALSNDHEERLYSGLINY</sequence>
<evidence type="ECO:0000313" key="4">
    <source>
        <dbReference type="Proteomes" id="UP000027336"/>
    </source>
</evidence>
<dbReference type="PATRIC" id="fig|685782.3.peg.938"/>
<name>E6YNA2_9HYPH</name>
<gene>
    <name evidence="2" type="ORF">BARRO_120114</name>
    <name evidence="3" type="ORF">O99_00903</name>
</gene>
<reference evidence="3 4" key="2">
    <citation type="submission" date="2012-04" db="EMBL/GenBank/DDBJ databases">
        <title>The Genome Sequence of Bartonella rochalimae BMGH.</title>
        <authorList>
            <consortium name="The Broad Institute Genome Sequencing Platform"/>
            <consortium name="The Broad Institute Genome Sequencing Center for Infectious Disease"/>
            <person name="Feldgarden M."/>
            <person name="Kirby J."/>
            <person name="Kosoy M."/>
            <person name="Birtles R."/>
            <person name="Probert W.S."/>
            <person name="Chiaraviglio L."/>
            <person name="Walker B."/>
            <person name="Young S.K."/>
            <person name="Zeng Q."/>
            <person name="Gargeya S."/>
            <person name="Fitzgerald M."/>
            <person name="Haas B."/>
            <person name="Abouelleil A."/>
            <person name="Alvarado L."/>
            <person name="Arachchi H.M."/>
            <person name="Berlin A.M."/>
            <person name="Chapman S.B."/>
            <person name="Goldberg J."/>
            <person name="Griggs A."/>
            <person name="Gujja S."/>
            <person name="Hansen M."/>
            <person name="Howarth C."/>
            <person name="Imamovic A."/>
            <person name="Larimer J."/>
            <person name="McCowen C."/>
            <person name="Montmayeur A."/>
            <person name="Murphy C."/>
            <person name="Neiman D."/>
            <person name="Pearson M."/>
            <person name="Priest M."/>
            <person name="Roberts A."/>
            <person name="Saif S."/>
            <person name="Shea T."/>
            <person name="Sisk P."/>
            <person name="Sykes S."/>
            <person name="Wortman J."/>
            <person name="Nusbaum C."/>
            <person name="Birren B."/>
        </authorList>
    </citation>
    <scope>NUCLEOTIDE SEQUENCE [LARGE SCALE GENOMIC DNA]</scope>
    <source>
        <strain evidence="3 4">ATCC BAA-1498</strain>
    </source>
</reference>
<feature type="compositionally biased region" description="Basic and acidic residues" evidence="1">
    <location>
        <begin position="141"/>
        <end position="156"/>
    </location>
</feature>
<feature type="compositionally biased region" description="Polar residues" evidence="1">
    <location>
        <begin position="158"/>
        <end position="180"/>
    </location>
</feature>
<protein>
    <recommendedName>
        <fullName evidence="5">Phage related protein</fullName>
    </recommendedName>
</protein>
<dbReference type="Pfam" id="PF07120">
    <property type="entry name" value="DUF1376"/>
    <property type="match status" value="1"/>
</dbReference>
<feature type="compositionally biased region" description="Polar residues" evidence="1">
    <location>
        <begin position="202"/>
        <end position="211"/>
    </location>
</feature>
<keyword evidence="4" id="KW-1185">Reference proteome</keyword>
<dbReference type="EMBL" id="FN645466">
    <property type="protein sequence ID" value="CBI78340.1"/>
    <property type="molecule type" value="Genomic_DNA"/>
</dbReference>
<evidence type="ECO:0000313" key="2">
    <source>
        <dbReference type="EMBL" id="CBI78340.1"/>
    </source>
</evidence>
<proteinExistence type="predicted"/>
<dbReference type="EMBL" id="AHPK01000015">
    <property type="protein sequence ID" value="KEC54804.1"/>
    <property type="molecule type" value="Genomic_DNA"/>
</dbReference>
<dbReference type="RefSeq" id="WP_035006583.1">
    <property type="nucleotide sequence ID" value="NZ_KL407337.1"/>
</dbReference>
<feature type="region of interest" description="Disordered" evidence="1">
    <location>
        <begin position="138"/>
        <end position="211"/>
    </location>
</feature>
<dbReference type="AlphaFoldDB" id="E6YNA2"/>
<reference evidence="2" key="1">
    <citation type="journal article" date="2011" name="PLoS Genet.">
        <title>Parallel evolution of a type IV secretion system in radiating lineages of the host-restricted bacterial pathogen Bartonella.</title>
        <authorList>
            <person name="Engel P."/>
            <person name="Salzburger W."/>
            <person name="Liesch M."/>
            <person name="Chang C.C."/>
            <person name="Maruyama S."/>
            <person name="Lanz C."/>
            <person name="Calteau A."/>
            <person name="Lajus A."/>
            <person name="Medigue C."/>
            <person name="Schuster S.C."/>
            <person name="Dehio C."/>
        </authorList>
    </citation>
    <scope>NUCLEOTIDE SEQUENCE</scope>
    <source>
        <strain evidence="2">ATCC BAA-1498</strain>
    </source>
</reference>
<dbReference type="Proteomes" id="UP000027336">
    <property type="component" value="Unassembled WGS sequence"/>
</dbReference>
<dbReference type="OrthoDB" id="7597389at2"/>
<accession>E6YNA2</accession>